<dbReference type="InterPro" id="IPR036259">
    <property type="entry name" value="MFS_trans_sf"/>
</dbReference>
<name>A0ABS4IZI7_9BACL</name>
<evidence type="ECO:0000313" key="3">
    <source>
        <dbReference type="Proteomes" id="UP001519287"/>
    </source>
</evidence>
<evidence type="ECO:0000256" key="1">
    <source>
        <dbReference type="SAM" id="Phobius"/>
    </source>
</evidence>
<dbReference type="SUPFAM" id="SSF103473">
    <property type="entry name" value="MFS general substrate transporter"/>
    <property type="match status" value="1"/>
</dbReference>
<dbReference type="Gene3D" id="1.20.1250.20">
    <property type="entry name" value="MFS general substrate transporter like domains"/>
    <property type="match status" value="1"/>
</dbReference>
<feature type="transmembrane region" description="Helical" evidence="1">
    <location>
        <begin position="74"/>
        <end position="92"/>
    </location>
</feature>
<comment type="caution">
    <text evidence="2">The sequence shown here is derived from an EMBL/GenBank/DDBJ whole genome shotgun (WGS) entry which is preliminary data.</text>
</comment>
<protein>
    <submittedName>
        <fullName evidence="2">MFS family arabinose efflux permease</fullName>
    </submittedName>
</protein>
<keyword evidence="1" id="KW-0812">Transmembrane</keyword>
<gene>
    <name evidence="2" type="ORF">J2Z66_003557</name>
</gene>
<dbReference type="Proteomes" id="UP001519287">
    <property type="component" value="Unassembled WGS sequence"/>
</dbReference>
<feature type="transmembrane region" description="Helical" evidence="1">
    <location>
        <begin position="48"/>
        <end position="67"/>
    </location>
</feature>
<evidence type="ECO:0000313" key="2">
    <source>
        <dbReference type="EMBL" id="MBP1991949.1"/>
    </source>
</evidence>
<keyword evidence="1" id="KW-0472">Membrane</keyword>
<accession>A0ABS4IZI7</accession>
<reference evidence="2 3" key="1">
    <citation type="submission" date="2021-03" db="EMBL/GenBank/DDBJ databases">
        <title>Genomic Encyclopedia of Type Strains, Phase IV (KMG-IV): sequencing the most valuable type-strain genomes for metagenomic binning, comparative biology and taxonomic classification.</title>
        <authorList>
            <person name="Goeker M."/>
        </authorList>
    </citation>
    <scope>NUCLEOTIDE SEQUENCE [LARGE SCALE GENOMIC DNA]</scope>
    <source>
        <strain evidence="2 3">DSM 26048</strain>
    </source>
</reference>
<organism evidence="2 3">
    <name type="scientific">Paenibacillus eucommiae</name>
    <dbReference type="NCBI Taxonomy" id="1355755"/>
    <lineage>
        <taxon>Bacteria</taxon>
        <taxon>Bacillati</taxon>
        <taxon>Bacillota</taxon>
        <taxon>Bacilli</taxon>
        <taxon>Bacillales</taxon>
        <taxon>Paenibacillaceae</taxon>
        <taxon>Paenibacillus</taxon>
    </lineage>
</organism>
<sequence>MTFPPFLFGALILLRSGSFTLLTNMSDSQAMSCISQGERNLFAGMRTVFRSIGTAIASYATGILLASKHYTMPFLFTAAIILVGYAFFLIWVRPLFLAQVKEARPYLT</sequence>
<dbReference type="RefSeq" id="WP_209972672.1">
    <property type="nucleotide sequence ID" value="NZ_JAGGLB010000011.1"/>
</dbReference>
<keyword evidence="3" id="KW-1185">Reference proteome</keyword>
<dbReference type="EMBL" id="JAGGLB010000011">
    <property type="protein sequence ID" value="MBP1991949.1"/>
    <property type="molecule type" value="Genomic_DNA"/>
</dbReference>
<keyword evidence="1" id="KW-1133">Transmembrane helix</keyword>
<proteinExistence type="predicted"/>